<evidence type="ECO:0000313" key="2">
    <source>
        <dbReference type="Proteomes" id="UP000095287"/>
    </source>
</evidence>
<organism evidence="2 3">
    <name type="scientific">Steinernema glaseri</name>
    <dbReference type="NCBI Taxonomy" id="37863"/>
    <lineage>
        <taxon>Eukaryota</taxon>
        <taxon>Metazoa</taxon>
        <taxon>Ecdysozoa</taxon>
        <taxon>Nematoda</taxon>
        <taxon>Chromadorea</taxon>
        <taxon>Rhabditida</taxon>
        <taxon>Tylenchina</taxon>
        <taxon>Panagrolaimomorpha</taxon>
        <taxon>Strongyloidoidea</taxon>
        <taxon>Steinernematidae</taxon>
        <taxon>Steinernema</taxon>
    </lineage>
</organism>
<protein>
    <submittedName>
        <fullName evidence="3">Uncharacterized protein</fullName>
    </submittedName>
</protein>
<dbReference type="WBParaSite" id="L893_g8632.t1">
    <property type="protein sequence ID" value="L893_g8632.t1"/>
    <property type="gene ID" value="L893_g8632"/>
</dbReference>
<keyword evidence="2" id="KW-1185">Reference proteome</keyword>
<name>A0A1I8ASK9_9BILA</name>
<reference evidence="3" key="1">
    <citation type="submission" date="2016-11" db="UniProtKB">
        <authorList>
            <consortium name="WormBaseParasite"/>
        </authorList>
    </citation>
    <scope>IDENTIFICATION</scope>
</reference>
<sequence length="149" mass="16836">MDIKNHMSGGVDDDAMRGCSENNTRRWVPIWKHCLLGNNCGVVYQQNATGSLQVPSRKASLSAQEDNVISGNAILDRGQMNTPQMRKLYGNLCGKEWIATSQRSKGTVNNDPRKGKNVLEPRQQRQQENETRLCHWPGCKLWPFALLNQ</sequence>
<evidence type="ECO:0000313" key="3">
    <source>
        <dbReference type="WBParaSite" id="L893_g8632.t1"/>
    </source>
</evidence>
<dbReference type="AlphaFoldDB" id="A0A1I8ASK9"/>
<feature type="region of interest" description="Disordered" evidence="1">
    <location>
        <begin position="103"/>
        <end position="130"/>
    </location>
</feature>
<feature type="compositionally biased region" description="Basic and acidic residues" evidence="1">
    <location>
        <begin position="111"/>
        <end position="130"/>
    </location>
</feature>
<accession>A0A1I8ASK9</accession>
<evidence type="ECO:0000256" key="1">
    <source>
        <dbReference type="SAM" id="MobiDB-lite"/>
    </source>
</evidence>
<dbReference type="Proteomes" id="UP000095287">
    <property type="component" value="Unplaced"/>
</dbReference>
<proteinExistence type="predicted"/>